<dbReference type="AlphaFoldDB" id="A0AAN6XFG4"/>
<keyword evidence="3" id="KW-1185">Reference proteome</keyword>
<feature type="region of interest" description="Disordered" evidence="1">
    <location>
        <begin position="244"/>
        <end position="336"/>
    </location>
</feature>
<accession>A0AAN6XFG4</accession>
<comment type="caution">
    <text evidence="2">The sequence shown here is derived from an EMBL/GenBank/DDBJ whole genome shotgun (WGS) entry which is preliminary data.</text>
</comment>
<feature type="compositionally biased region" description="Basic and acidic residues" evidence="1">
    <location>
        <begin position="244"/>
        <end position="267"/>
    </location>
</feature>
<feature type="compositionally biased region" description="Low complexity" evidence="1">
    <location>
        <begin position="151"/>
        <end position="160"/>
    </location>
</feature>
<dbReference type="InterPro" id="IPR044688">
    <property type="entry name" value="SCI-1-like"/>
</dbReference>
<feature type="compositionally biased region" description="Basic and acidic residues" evidence="1">
    <location>
        <begin position="13"/>
        <end position="31"/>
    </location>
</feature>
<dbReference type="PANTHER" id="PTHR34117:SF1">
    <property type="entry name" value="STYLE CELL-CYCLE INHIBITOR 1"/>
    <property type="match status" value="1"/>
</dbReference>
<sequence>MRDLPSRSRSRSPRRDDEQERERRRVRDRDRSHHRHPHSDSHSHRRHHHHPSSRPSHHHPSRPQPADDNNDQPQTPQIPFNRAPLSKSSLHSHTPLFQSYLRHVKNIELPSLLETEVKGRWKSFIGKWNRGGLSTEWYTHASLPPPPSPLLSPLSSYPPLEFTPHPPPIPQVDDDDDEYGPVLPNQTRTTRTTTSLHGPLIPSRDDLLGRNETLDSDRQYALEVHRHERKIFRKEHKELLDDLLPKADPGSRERKLEKKRELTDKLKSFSQAKDAGAMEEVNERDLMGGGDDALEELQRVKRLREQKQNQRQGKREEEEMLRRKEREERVRGYREREEKVMEGLRGLVRERFGG</sequence>
<name>A0AAN6XFG4_9PEZI</name>
<gene>
    <name evidence="2" type="ORF">QBC40DRAFT_202167</name>
</gene>
<evidence type="ECO:0000313" key="3">
    <source>
        <dbReference type="Proteomes" id="UP001303160"/>
    </source>
</evidence>
<dbReference type="PANTHER" id="PTHR34117">
    <property type="entry name" value="STYLE CELL-CYCLE INHIBITOR 1"/>
    <property type="match status" value="1"/>
</dbReference>
<feature type="non-terminal residue" evidence="2">
    <location>
        <position position="354"/>
    </location>
</feature>
<organism evidence="2 3">
    <name type="scientific">Triangularia verruculosa</name>
    <dbReference type="NCBI Taxonomy" id="2587418"/>
    <lineage>
        <taxon>Eukaryota</taxon>
        <taxon>Fungi</taxon>
        <taxon>Dikarya</taxon>
        <taxon>Ascomycota</taxon>
        <taxon>Pezizomycotina</taxon>
        <taxon>Sordariomycetes</taxon>
        <taxon>Sordariomycetidae</taxon>
        <taxon>Sordariales</taxon>
        <taxon>Podosporaceae</taxon>
        <taxon>Triangularia</taxon>
    </lineage>
</organism>
<evidence type="ECO:0000313" key="2">
    <source>
        <dbReference type="EMBL" id="KAK4199743.1"/>
    </source>
</evidence>
<reference evidence="2" key="1">
    <citation type="journal article" date="2023" name="Mol. Phylogenet. Evol.">
        <title>Genome-scale phylogeny and comparative genomics of the fungal order Sordariales.</title>
        <authorList>
            <person name="Hensen N."/>
            <person name="Bonometti L."/>
            <person name="Westerberg I."/>
            <person name="Brannstrom I.O."/>
            <person name="Guillou S."/>
            <person name="Cros-Aarteil S."/>
            <person name="Calhoun S."/>
            <person name="Haridas S."/>
            <person name="Kuo A."/>
            <person name="Mondo S."/>
            <person name="Pangilinan J."/>
            <person name="Riley R."/>
            <person name="LaButti K."/>
            <person name="Andreopoulos B."/>
            <person name="Lipzen A."/>
            <person name="Chen C."/>
            <person name="Yan M."/>
            <person name="Daum C."/>
            <person name="Ng V."/>
            <person name="Clum A."/>
            <person name="Steindorff A."/>
            <person name="Ohm R.A."/>
            <person name="Martin F."/>
            <person name="Silar P."/>
            <person name="Natvig D.O."/>
            <person name="Lalanne C."/>
            <person name="Gautier V."/>
            <person name="Ament-Velasquez S.L."/>
            <person name="Kruys A."/>
            <person name="Hutchinson M.I."/>
            <person name="Powell A.J."/>
            <person name="Barry K."/>
            <person name="Miller A.N."/>
            <person name="Grigoriev I.V."/>
            <person name="Debuchy R."/>
            <person name="Gladieux P."/>
            <person name="Hiltunen Thoren M."/>
            <person name="Johannesson H."/>
        </authorList>
    </citation>
    <scope>NUCLEOTIDE SEQUENCE</scope>
    <source>
        <strain evidence="2">CBS 315.58</strain>
    </source>
</reference>
<reference evidence="2" key="2">
    <citation type="submission" date="2023-05" db="EMBL/GenBank/DDBJ databases">
        <authorList>
            <consortium name="Lawrence Berkeley National Laboratory"/>
            <person name="Steindorff A."/>
            <person name="Hensen N."/>
            <person name="Bonometti L."/>
            <person name="Westerberg I."/>
            <person name="Brannstrom I.O."/>
            <person name="Guillou S."/>
            <person name="Cros-Aarteil S."/>
            <person name="Calhoun S."/>
            <person name="Haridas S."/>
            <person name="Kuo A."/>
            <person name="Mondo S."/>
            <person name="Pangilinan J."/>
            <person name="Riley R."/>
            <person name="Labutti K."/>
            <person name="Andreopoulos B."/>
            <person name="Lipzen A."/>
            <person name="Chen C."/>
            <person name="Yanf M."/>
            <person name="Daum C."/>
            <person name="Ng V."/>
            <person name="Clum A."/>
            <person name="Ohm R."/>
            <person name="Martin F."/>
            <person name="Silar P."/>
            <person name="Natvig D."/>
            <person name="Lalanne C."/>
            <person name="Gautier V."/>
            <person name="Ament-Velasquez S.L."/>
            <person name="Kruys A."/>
            <person name="Hutchinson M.I."/>
            <person name="Powell A.J."/>
            <person name="Barry K."/>
            <person name="Miller A.N."/>
            <person name="Grigoriev I.V."/>
            <person name="Debuchy R."/>
            <person name="Gladieux P."/>
            <person name="Thoren M.H."/>
            <person name="Johannesson H."/>
        </authorList>
    </citation>
    <scope>NUCLEOTIDE SEQUENCE</scope>
    <source>
        <strain evidence="2">CBS 315.58</strain>
    </source>
</reference>
<dbReference type="Proteomes" id="UP001303160">
    <property type="component" value="Unassembled WGS sequence"/>
</dbReference>
<evidence type="ECO:0000256" key="1">
    <source>
        <dbReference type="SAM" id="MobiDB-lite"/>
    </source>
</evidence>
<feature type="region of interest" description="Disordered" evidence="1">
    <location>
        <begin position="1"/>
        <end position="90"/>
    </location>
</feature>
<proteinExistence type="predicted"/>
<dbReference type="EMBL" id="MU863928">
    <property type="protein sequence ID" value="KAK4199743.1"/>
    <property type="molecule type" value="Genomic_DNA"/>
</dbReference>
<protein>
    <submittedName>
        <fullName evidence="2">Uncharacterized protein</fullName>
    </submittedName>
</protein>
<feature type="region of interest" description="Disordered" evidence="1">
    <location>
        <begin position="146"/>
        <end position="210"/>
    </location>
</feature>
<feature type="compositionally biased region" description="Basic residues" evidence="1">
    <location>
        <begin position="32"/>
        <end position="61"/>
    </location>
</feature>
<feature type="compositionally biased region" description="Basic and acidic residues" evidence="1">
    <location>
        <begin position="296"/>
        <end position="336"/>
    </location>
</feature>